<dbReference type="Proteomes" id="UP000015543">
    <property type="component" value="Chromosome"/>
</dbReference>
<evidence type="ECO:0000313" key="1">
    <source>
        <dbReference type="EMBL" id="AGT35850.1"/>
    </source>
</evidence>
<dbReference type="HOGENOM" id="CLU_2839565_0_0_2"/>
<dbReference type="GeneID" id="16574156"/>
<evidence type="ECO:0000313" key="2">
    <source>
        <dbReference type="Proteomes" id="UP000015543"/>
    </source>
</evidence>
<dbReference type="KEGG" id="thb:N186_07560"/>
<organism evidence="1 2">
    <name type="scientific">Thermofilum adornatum</name>
    <dbReference type="NCBI Taxonomy" id="1365176"/>
    <lineage>
        <taxon>Archaea</taxon>
        <taxon>Thermoproteota</taxon>
        <taxon>Thermoprotei</taxon>
        <taxon>Thermofilales</taxon>
        <taxon>Thermofilaceae</taxon>
        <taxon>Thermofilum</taxon>
    </lineage>
</organism>
<sequence length="65" mass="7687">MKTIQLKKETYRMLQMIKEIKKAKTFDEVVRDLVLKELGVEPEMFGVDKGKIKPYTPGDRMEDRL</sequence>
<dbReference type="OrthoDB" id="371763at2157"/>
<dbReference type="eggNOG" id="arCOG06085">
    <property type="taxonomic scope" value="Archaea"/>
</dbReference>
<reference evidence="1 2" key="1">
    <citation type="journal article" date="2013" name="Genome Announc.">
        <title>Complete Genomic Sequence of 'Thermofilum adornatus' Strain 1910bT, a Hyperthermophilic Anaerobic Organotrophic Crenarchaeon.</title>
        <authorList>
            <person name="Dominova I.N."/>
            <person name="Kublanov I.V."/>
            <person name="Podosokorskaya O.A."/>
            <person name="Derbikova K.S."/>
            <person name="Patrushev M.V."/>
            <person name="Toshchakov S.V."/>
        </authorList>
    </citation>
    <scope>NUCLEOTIDE SEQUENCE [LARGE SCALE GENOMIC DNA]</scope>
    <source>
        <strain evidence="2">1910b</strain>
    </source>
</reference>
<dbReference type="PATRIC" id="fig|1365176.7.peg.1493"/>
<proteinExistence type="predicted"/>
<evidence type="ECO:0008006" key="3">
    <source>
        <dbReference type="Google" id="ProtNLM"/>
    </source>
</evidence>
<gene>
    <name evidence="1" type="ORF">N186_07560</name>
</gene>
<protein>
    <recommendedName>
        <fullName evidence="3">VapB-type antitoxin</fullName>
    </recommendedName>
</protein>
<name>S5Z906_9CREN</name>
<dbReference type="EMBL" id="CP006646">
    <property type="protein sequence ID" value="AGT35850.1"/>
    <property type="molecule type" value="Genomic_DNA"/>
</dbReference>
<keyword evidence="2" id="KW-1185">Reference proteome</keyword>
<dbReference type="RefSeq" id="WP_020963157.1">
    <property type="nucleotide sequence ID" value="NC_022093.1"/>
</dbReference>
<dbReference type="AlphaFoldDB" id="S5Z906"/>
<accession>S5Z906</accession>